<feature type="compositionally biased region" description="Low complexity" evidence="1">
    <location>
        <begin position="122"/>
        <end position="147"/>
    </location>
</feature>
<keyword evidence="2" id="KW-0472">Membrane</keyword>
<accession>A0A1W1I7A3</accession>
<dbReference type="Proteomes" id="UP000192042">
    <property type="component" value="Chromosome I"/>
</dbReference>
<dbReference type="AlphaFoldDB" id="A0A1W1I7A3"/>
<evidence type="ECO:0000313" key="4">
    <source>
        <dbReference type="Proteomes" id="UP000192042"/>
    </source>
</evidence>
<keyword evidence="2" id="KW-1133">Transmembrane helix</keyword>
<organism evidence="3 4">
    <name type="scientific">Nitrospira japonica</name>
    <dbReference type="NCBI Taxonomy" id="1325564"/>
    <lineage>
        <taxon>Bacteria</taxon>
        <taxon>Pseudomonadati</taxon>
        <taxon>Nitrospirota</taxon>
        <taxon>Nitrospiria</taxon>
        <taxon>Nitrospirales</taxon>
        <taxon>Nitrospiraceae</taxon>
        <taxon>Nitrospira</taxon>
    </lineage>
</organism>
<reference evidence="3 4" key="1">
    <citation type="submission" date="2017-03" db="EMBL/GenBank/DDBJ databases">
        <authorList>
            <person name="Afonso C.L."/>
            <person name="Miller P.J."/>
            <person name="Scott M.A."/>
            <person name="Spackman E."/>
            <person name="Goraichik I."/>
            <person name="Dimitrov K.M."/>
            <person name="Suarez D.L."/>
            <person name="Swayne D.E."/>
        </authorList>
    </citation>
    <scope>NUCLEOTIDE SEQUENCE [LARGE SCALE GENOMIC DNA]</scope>
    <source>
        <strain evidence="3">Genome sequencing of Nitrospira japonica strain NJ11</strain>
    </source>
</reference>
<name>A0A1W1I7A3_9BACT</name>
<feature type="region of interest" description="Disordered" evidence="1">
    <location>
        <begin position="32"/>
        <end position="55"/>
    </location>
</feature>
<feature type="transmembrane region" description="Helical" evidence="2">
    <location>
        <begin position="59"/>
        <end position="77"/>
    </location>
</feature>
<dbReference type="RefSeq" id="WP_080887133.1">
    <property type="nucleotide sequence ID" value="NZ_LT828648.1"/>
</dbReference>
<dbReference type="STRING" id="1325564.NSJP_2634"/>
<protein>
    <submittedName>
        <fullName evidence="3">Uncharacterized protein</fullName>
    </submittedName>
</protein>
<evidence type="ECO:0000256" key="2">
    <source>
        <dbReference type="SAM" id="Phobius"/>
    </source>
</evidence>
<evidence type="ECO:0000256" key="1">
    <source>
        <dbReference type="SAM" id="MobiDB-lite"/>
    </source>
</evidence>
<proteinExistence type="predicted"/>
<feature type="compositionally biased region" description="Low complexity" evidence="1">
    <location>
        <begin position="38"/>
        <end position="49"/>
    </location>
</feature>
<dbReference type="EMBL" id="LT828648">
    <property type="protein sequence ID" value="SLM48801.1"/>
    <property type="molecule type" value="Genomic_DNA"/>
</dbReference>
<gene>
    <name evidence="3" type="ORF">NSJP_2634</name>
</gene>
<keyword evidence="4" id="KW-1185">Reference proteome</keyword>
<evidence type="ECO:0000313" key="3">
    <source>
        <dbReference type="EMBL" id="SLM48801.1"/>
    </source>
</evidence>
<feature type="region of interest" description="Disordered" evidence="1">
    <location>
        <begin position="97"/>
        <end position="164"/>
    </location>
</feature>
<dbReference type="KEGG" id="nja:NSJP_2634"/>
<sequence length="246" mass="25610">MASLAGNLTAVGNSLDCSLFFARQPEPDLEFTEEELDQTAATKPATPTKQPKKSGGGRPLLWVLLLLLIGGIGYVAMEPEQLTVWLAPLLGDSTPKQTVPPVATAPRPQQEDLPIPPPPAPATTDMAPAAPADPASMPPSSTMPQAASHQVPPMDAPASVSPGRATASPLFGEGQRVTVMGNPTAPGEMVQLTLDPAGAKAGPAIRPGATLSILDGDLQPSGWVYSVRSDDGVKGWVSEKRLRMKF</sequence>
<keyword evidence="2" id="KW-0812">Transmembrane</keyword>
<dbReference type="OrthoDB" id="9814805at2"/>